<dbReference type="SUPFAM" id="SSF52047">
    <property type="entry name" value="RNI-like"/>
    <property type="match status" value="1"/>
</dbReference>
<sequence length="562" mass="63168">MPRRALNNFDILLEIFEHLRPCASNWPDDSRNMERRTTLARSARVCRSFSEPALRVLWWSLDDLNPPFRLLRTLGILELECIVGEEAPEEIFNTLLPPEIPHQAWARFQQYASHVRVVHARMRQSKSSVWIALASRIGNQPLFPCLQSIQLDLDGSPCMKMLCLMAPSVNSLAISADSYSDESLEAFLEAVSTISPNAVWRLYTLFPSLFRHTAFSRFSSLRKVTITCTTLDPDLDSPTSWKRLLQSAAEKISFTCPWKATLPELFMDFSFPQLQSAHILIRGVSDVTDNRQIFDALCFGSPSLCILNLFFASNTEHSLMKLLEPLLALTGMKKLHISATAHLCVSKDDIRTMAQSWPELESLDMNYTCVEPAPPIQSIVEFAHHCPHLHRLCFPRFSCISHTFPPTSVPSPHCERLLELQGLDIDVDDVELCRKAAEFIEGIFPGEEDLKDGKVRDAEHGLVILSGRCVRTAYAELALGSRALSEYWLESGIGGGEAFDGGHDVGVLCLSVAIVIVDNVEGHLERMGSQLWKARVANAPLPCRQTWTQRLWYFADSARGTD</sequence>
<gene>
    <name evidence="1" type="ORF">A0H81_13998</name>
</gene>
<evidence type="ECO:0008006" key="3">
    <source>
        <dbReference type="Google" id="ProtNLM"/>
    </source>
</evidence>
<reference evidence="1 2" key="1">
    <citation type="submission" date="2016-03" db="EMBL/GenBank/DDBJ databases">
        <title>Whole genome sequencing of Grifola frondosa 9006-11.</title>
        <authorList>
            <person name="Min B."/>
            <person name="Park H."/>
            <person name="Kim J.-G."/>
            <person name="Cho H."/>
            <person name="Oh Y.-L."/>
            <person name="Kong W.-S."/>
            <person name="Choi I.-G."/>
        </authorList>
    </citation>
    <scope>NUCLEOTIDE SEQUENCE [LARGE SCALE GENOMIC DNA]</scope>
    <source>
        <strain evidence="1 2">9006-11</strain>
    </source>
</reference>
<dbReference type="AlphaFoldDB" id="A0A1C7LN34"/>
<organism evidence="1 2">
    <name type="scientific">Grifola frondosa</name>
    <name type="common">Maitake</name>
    <name type="synonym">Polyporus frondosus</name>
    <dbReference type="NCBI Taxonomy" id="5627"/>
    <lineage>
        <taxon>Eukaryota</taxon>
        <taxon>Fungi</taxon>
        <taxon>Dikarya</taxon>
        <taxon>Basidiomycota</taxon>
        <taxon>Agaricomycotina</taxon>
        <taxon>Agaricomycetes</taxon>
        <taxon>Polyporales</taxon>
        <taxon>Grifolaceae</taxon>
        <taxon>Grifola</taxon>
    </lineage>
</organism>
<evidence type="ECO:0000313" key="2">
    <source>
        <dbReference type="Proteomes" id="UP000092993"/>
    </source>
</evidence>
<dbReference type="Gene3D" id="3.80.10.10">
    <property type="entry name" value="Ribonuclease Inhibitor"/>
    <property type="match status" value="1"/>
</dbReference>
<protein>
    <recommendedName>
        <fullName evidence="3">F-box domain-containing protein</fullName>
    </recommendedName>
</protein>
<dbReference type="InterPro" id="IPR032675">
    <property type="entry name" value="LRR_dom_sf"/>
</dbReference>
<dbReference type="Proteomes" id="UP000092993">
    <property type="component" value="Unassembled WGS sequence"/>
</dbReference>
<dbReference type="STRING" id="5627.A0A1C7LN34"/>
<keyword evidence="2" id="KW-1185">Reference proteome</keyword>
<evidence type="ECO:0000313" key="1">
    <source>
        <dbReference type="EMBL" id="OBZ66020.1"/>
    </source>
</evidence>
<dbReference type="EMBL" id="LUGG01000034">
    <property type="protein sequence ID" value="OBZ66020.1"/>
    <property type="molecule type" value="Genomic_DNA"/>
</dbReference>
<comment type="caution">
    <text evidence="1">The sequence shown here is derived from an EMBL/GenBank/DDBJ whole genome shotgun (WGS) entry which is preliminary data.</text>
</comment>
<name>A0A1C7LN34_GRIFR</name>
<dbReference type="OMA" id="WGEGHEY"/>
<accession>A0A1C7LN34</accession>
<dbReference type="OrthoDB" id="2751832at2759"/>
<proteinExistence type="predicted"/>